<reference evidence="2" key="1">
    <citation type="submission" date="2019-09" db="EMBL/GenBank/DDBJ databases">
        <title>Draft genome information of white flower Hibiscus syriacus.</title>
        <authorList>
            <person name="Kim Y.-M."/>
        </authorList>
    </citation>
    <scope>NUCLEOTIDE SEQUENCE [LARGE SCALE GENOMIC DNA]</scope>
    <source>
        <strain evidence="2">YM2019G1</strain>
    </source>
</reference>
<keyword evidence="1" id="KW-1133">Transmembrane helix</keyword>
<accession>A0A6A2YD16</accession>
<organism evidence="2 3">
    <name type="scientific">Hibiscus syriacus</name>
    <name type="common">Rose of Sharon</name>
    <dbReference type="NCBI Taxonomy" id="106335"/>
    <lineage>
        <taxon>Eukaryota</taxon>
        <taxon>Viridiplantae</taxon>
        <taxon>Streptophyta</taxon>
        <taxon>Embryophyta</taxon>
        <taxon>Tracheophyta</taxon>
        <taxon>Spermatophyta</taxon>
        <taxon>Magnoliopsida</taxon>
        <taxon>eudicotyledons</taxon>
        <taxon>Gunneridae</taxon>
        <taxon>Pentapetalae</taxon>
        <taxon>rosids</taxon>
        <taxon>malvids</taxon>
        <taxon>Malvales</taxon>
        <taxon>Malvaceae</taxon>
        <taxon>Malvoideae</taxon>
        <taxon>Hibiscus</taxon>
    </lineage>
</organism>
<feature type="transmembrane region" description="Helical" evidence="1">
    <location>
        <begin position="32"/>
        <end position="51"/>
    </location>
</feature>
<keyword evidence="1" id="KW-0472">Membrane</keyword>
<feature type="transmembrane region" description="Helical" evidence="1">
    <location>
        <begin position="6"/>
        <end position="25"/>
    </location>
</feature>
<dbReference type="EMBL" id="VEPZ02001518">
    <property type="protein sequence ID" value="KAE8669824.1"/>
    <property type="molecule type" value="Genomic_DNA"/>
</dbReference>
<evidence type="ECO:0000256" key="1">
    <source>
        <dbReference type="SAM" id="Phobius"/>
    </source>
</evidence>
<keyword evidence="3" id="KW-1185">Reference proteome</keyword>
<protein>
    <submittedName>
        <fullName evidence="2">Uncharacterized protein</fullName>
    </submittedName>
</protein>
<feature type="transmembrane region" description="Helical" evidence="1">
    <location>
        <begin position="108"/>
        <end position="134"/>
    </location>
</feature>
<sequence>MGIEHIQSGALLTYAAAILGSFLFTSTTRRRLVVVFFIFDLFVVFGFVAAFDAESLTEAEINVTASQSNVSDLRSKEDSFADMIDRELEKEFNDTGQNEATDPGSFNMWWHCFCLCWTAGYYWISTCGICYWAWWF</sequence>
<comment type="caution">
    <text evidence="2">The sequence shown here is derived from an EMBL/GenBank/DDBJ whole genome shotgun (WGS) entry which is preliminary data.</text>
</comment>
<evidence type="ECO:0000313" key="3">
    <source>
        <dbReference type="Proteomes" id="UP000436088"/>
    </source>
</evidence>
<dbReference type="Proteomes" id="UP000436088">
    <property type="component" value="Unassembled WGS sequence"/>
</dbReference>
<gene>
    <name evidence="2" type="ORF">F3Y22_tig00112216pilonHSYRG00011</name>
</gene>
<proteinExistence type="predicted"/>
<dbReference type="AlphaFoldDB" id="A0A6A2YD16"/>
<evidence type="ECO:0000313" key="2">
    <source>
        <dbReference type="EMBL" id="KAE8669824.1"/>
    </source>
</evidence>
<keyword evidence="1" id="KW-0812">Transmembrane</keyword>
<name>A0A6A2YD16_HIBSY</name>